<gene>
    <name evidence="1" type="ORF">K488DRAFT_81856</name>
</gene>
<dbReference type="EMBL" id="MU273469">
    <property type="protein sequence ID" value="KAI0036612.1"/>
    <property type="molecule type" value="Genomic_DNA"/>
</dbReference>
<dbReference type="Proteomes" id="UP000814128">
    <property type="component" value="Unassembled WGS sequence"/>
</dbReference>
<proteinExistence type="predicted"/>
<evidence type="ECO:0000313" key="1">
    <source>
        <dbReference type="EMBL" id="KAI0036612.1"/>
    </source>
</evidence>
<name>A0ACB8QY80_9AGAM</name>
<sequence>MASRPMPRLILVRHGETEWSKNGRHTGRTDIPLTKRGEEQIKDKAEIIVGPGKLIDTANLEVFFVSPRQRAHKTFHLLTEHLPETPPHILLEDVVEWDYGDYEGLFSHEIKAKAGPSWNIWVDGCAGGESPHDVTRRVDLVIEKVRERHRLYKDEGKCFRDVVIIAHGHFNRCMIARWLNMPLKEGTMFTFDAGGVAVLGYNHNNLAEPALNALNVTTYG</sequence>
<protein>
    <submittedName>
        <fullName evidence="1">Histidine phosphatase superfamily</fullName>
    </submittedName>
</protein>
<accession>A0ACB8QY80</accession>
<comment type="caution">
    <text evidence="1">The sequence shown here is derived from an EMBL/GenBank/DDBJ whole genome shotgun (WGS) entry which is preliminary data.</text>
</comment>
<keyword evidence="2" id="KW-1185">Reference proteome</keyword>
<organism evidence="1 2">
    <name type="scientific">Vararia minispora EC-137</name>
    <dbReference type="NCBI Taxonomy" id="1314806"/>
    <lineage>
        <taxon>Eukaryota</taxon>
        <taxon>Fungi</taxon>
        <taxon>Dikarya</taxon>
        <taxon>Basidiomycota</taxon>
        <taxon>Agaricomycotina</taxon>
        <taxon>Agaricomycetes</taxon>
        <taxon>Russulales</taxon>
        <taxon>Lachnocladiaceae</taxon>
        <taxon>Vararia</taxon>
    </lineage>
</organism>
<reference evidence="1" key="1">
    <citation type="submission" date="2021-02" db="EMBL/GenBank/DDBJ databases">
        <authorList>
            <consortium name="DOE Joint Genome Institute"/>
            <person name="Ahrendt S."/>
            <person name="Looney B.P."/>
            <person name="Miyauchi S."/>
            <person name="Morin E."/>
            <person name="Drula E."/>
            <person name="Courty P.E."/>
            <person name="Chicoki N."/>
            <person name="Fauchery L."/>
            <person name="Kohler A."/>
            <person name="Kuo A."/>
            <person name="Labutti K."/>
            <person name="Pangilinan J."/>
            <person name="Lipzen A."/>
            <person name="Riley R."/>
            <person name="Andreopoulos W."/>
            <person name="He G."/>
            <person name="Johnson J."/>
            <person name="Barry K.W."/>
            <person name="Grigoriev I.V."/>
            <person name="Nagy L."/>
            <person name="Hibbett D."/>
            <person name="Henrissat B."/>
            <person name="Matheny P.B."/>
            <person name="Labbe J."/>
            <person name="Martin F."/>
        </authorList>
    </citation>
    <scope>NUCLEOTIDE SEQUENCE</scope>
    <source>
        <strain evidence="1">EC-137</strain>
    </source>
</reference>
<evidence type="ECO:0000313" key="2">
    <source>
        <dbReference type="Proteomes" id="UP000814128"/>
    </source>
</evidence>
<reference evidence="1" key="2">
    <citation type="journal article" date="2022" name="New Phytol.">
        <title>Evolutionary transition to the ectomycorrhizal habit in the genomes of a hyperdiverse lineage of mushroom-forming fungi.</title>
        <authorList>
            <person name="Looney B."/>
            <person name="Miyauchi S."/>
            <person name="Morin E."/>
            <person name="Drula E."/>
            <person name="Courty P.E."/>
            <person name="Kohler A."/>
            <person name="Kuo A."/>
            <person name="LaButti K."/>
            <person name="Pangilinan J."/>
            <person name="Lipzen A."/>
            <person name="Riley R."/>
            <person name="Andreopoulos W."/>
            <person name="He G."/>
            <person name="Johnson J."/>
            <person name="Nolan M."/>
            <person name="Tritt A."/>
            <person name="Barry K.W."/>
            <person name="Grigoriev I.V."/>
            <person name="Nagy L.G."/>
            <person name="Hibbett D."/>
            <person name="Henrissat B."/>
            <person name="Matheny P.B."/>
            <person name="Labbe J."/>
            <person name="Martin F.M."/>
        </authorList>
    </citation>
    <scope>NUCLEOTIDE SEQUENCE</scope>
    <source>
        <strain evidence="1">EC-137</strain>
    </source>
</reference>